<feature type="transmembrane region" description="Helical" evidence="2">
    <location>
        <begin position="201"/>
        <end position="218"/>
    </location>
</feature>
<feature type="compositionally biased region" description="Basic residues" evidence="1">
    <location>
        <begin position="40"/>
        <end position="49"/>
    </location>
</feature>
<keyword evidence="2" id="KW-1133">Transmembrane helix</keyword>
<keyword evidence="2" id="KW-0472">Membrane</keyword>
<evidence type="ECO:0008006" key="5">
    <source>
        <dbReference type="Google" id="ProtNLM"/>
    </source>
</evidence>
<dbReference type="EMBL" id="BRPK01000019">
    <property type="protein sequence ID" value="GLB44982.1"/>
    <property type="molecule type" value="Genomic_DNA"/>
</dbReference>
<feature type="region of interest" description="Disordered" evidence="1">
    <location>
        <begin position="1"/>
        <end position="97"/>
    </location>
</feature>
<evidence type="ECO:0000256" key="1">
    <source>
        <dbReference type="SAM" id="MobiDB-lite"/>
    </source>
</evidence>
<name>A0A9P3UUB1_LYOSH</name>
<evidence type="ECO:0000256" key="2">
    <source>
        <dbReference type="SAM" id="Phobius"/>
    </source>
</evidence>
<protein>
    <recommendedName>
        <fullName evidence="5">Sensor domain-containing protein</fullName>
    </recommendedName>
</protein>
<keyword evidence="4" id="KW-1185">Reference proteome</keyword>
<reference evidence="3" key="1">
    <citation type="submission" date="2022-07" db="EMBL/GenBank/DDBJ databases">
        <title>The genome of Lyophyllum shimeji provides insight into the initial evolution of ectomycorrhizal fungal genome.</title>
        <authorList>
            <person name="Kobayashi Y."/>
            <person name="Shibata T."/>
            <person name="Hirakawa H."/>
            <person name="Shigenobu S."/>
            <person name="Nishiyama T."/>
            <person name="Yamada A."/>
            <person name="Hasebe M."/>
            <person name="Kawaguchi M."/>
        </authorList>
    </citation>
    <scope>NUCLEOTIDE SEQUENCE</scope>
    <source>
        <strain evidence="3">AT787</strain>
    </source>
</reference>
<evidence type="ECO:0000313" key="4">
    <source>
        <dbReference type="Proteomes" id="UP001063166"/>
    </source>
</evidence>
<proteinExistence type="predicted"/>
<keyword evidence="2" id="KW-0812">Transmembrane</keyword>
<comment type="caution">
    <text evidence="3">The sequence shown here is derived from an EMBL/GenBank/DDBJ whole genome shotgun (WGS) entry which is preliminary data.</text>
</comment>
<dbReference type="OrthoDB" id="2576477at2759"/>
<evidence type="ECO:0000313" key="3">
    <source>
        <dbReference type="EMBL" id="GLB44982.1"/>
    </source>
</evidence>
<organism evidence="3 4">
    <name type="scientific">Lyophyllum shimeji</name>
    <name type="common">Hon-shimeji</name>
    <name type="synonym">Tricholoma shimeji</name>
    <dbReference type="NCBI Taxonomy" id="47721"/>
    <lineage>
        <taxon>Eukaryota</taxon>
        <taxon>Fungi</taxon>
        <taxon>Dikarya</taxon>
        <taxon>Basidiomycota</taxon>
        <taxon>Agaricomycotina</taxon>
        <taxon>Agaricomycetes</taxon>
        <taxon>Agaricomycetidae</taxon>
        <taxon>Agaricales</taxon>
        <taxon>Tricholomatineae</taxon>
        <taxon>Lyophyllaceae</taxon>
        <taxon>Lyophyllum</taxon>
    </lineage>
</organism>
<sequence length="383" mass="41473">MATDEPDAPIAPPTVADADPCAVAIIDPPPPYPSRDRPRTNRASRHAHGQHPAFPSGDSYSDHSSTQSSSPQALLSAGGPLSLPDEHEHEGGEGEGEAEEAIPFLTTHHHHADAQARRAGGRPRSLSHASTASVAPSLAQTVFSLFRVEGEGDFDEELDGGRIYLPLSSEEEHAERREGGGGGVCSAAAWRRYFRPVVRPVYWRSLFHLAVVNFPYALAAWVYLFVFTVAGTTLLMALPLGAILCFFDLIGARTFARGELALQTRFHSPLSYPAPLPARPIFSRRREATPAEVEAGRASAGSLVPERSFYKNAYAMFTDPTSYQSLFYFLVIKPSITIVFSLAIIVCVLPALVLVLPAPAALRAVRRLGVWQANVAVEGCIWL</sequence>
<feature type="transmembrane region" description="Helical" evidence="2">
    <location>
        <begin position="224"/>
        <end position="247"/>
    </location>
</feature>
<gene>
    <name evidence="3" type="ORF">LshimejAT787_1900600</name>
</gene>
<feature type="region of interest" description="Disordered" evidence="1">
    <location>
        <begin position="109"/>
        <end position="132"/>
    </location>
</feature>
<feature type="compositionally biased region" description="Low complexity" evidence="1">
    <location>
        <begin position="55"/>
        <end position="78"/>
    </location>
</feature>
<accession>A0A9P3UUB1</accession>
<dbReference type="AlphaFoldDB" id="A0A9P3UUB1"/>
<dbReference type="Proteomes" id="UP001063166">
    <property type="component" value="Unassembled WGS sequence"/>
</dbReference>
<feature type="transmembrane region" description="Helical" evidence="2">
    <location>
        <begin position="326"/>
        <end position="356"/>
    </location>
</feature>